<name>A0ABW1KN89_9ACTN</name>
<proteinExistence type="predicted"/>
<keyword evidence="3" id="KW-0378">Hydrolase</keyword>
<dbReference type="InterPro" id="IPR012878">
    <property type="entry name" value="Beta-AFase-like_GH127_cat"/>
</dbReference>
<feature type="domain" description="Non-reducing end beta-L-arabinofuranosidase-like GH127 middle" evidence="2">
    <location>
        <begin position="499"/>
        <end position="589"/>
    </location>
</feature>
<gene>
    <name evidence="3" type="ORF">ACFP2T_41325</name>
</gene>
<dbReference type="RefSeq" id="WP_377432235.1">
    <property type="nucleotide sequence ID" value="NZ_JBHSPR010000060.1"/>
</dbReference>
<reference evidence="4" key="1">
    <citation type="journal article" date="2019" name="Int. J. Syst. Evol. Microbiol.">
        <title>The Global Catalogue of Microorganisms (GCM) 10K type strain sequencing project: providing services to taxonomists for standard genome sequencing and annotation.</title>
        <authorList>
            <consortium name="The Broad Institute Genomics Platform"/>
            <consortium name="The Broad Institute Genome Sequencing Center for Infectious Disease"/>
            <person name="Wu L."/>
            <person name="Ma J."/>
        </authorList>
    </citation>
    <scope>NUCLEOTIDE SEQUENCE [LARGE SCALE GENOMIC DNA]</scope>
    <source>
        <strain evidence="4">ZS-35-S2</strain>
    </source>
</reference>
<dbReference type="EMBL" id="JBHSPR010000060">
    <property type="protein sequence ID" value="MFC6022587.1"/>
    <property type="molecule type" value="Genomic_DNA"/>
</dbReference>
<dbReference type="Pfam" id="PF07944">
    <property type="entry name" value="Beta-AFase-like_GH127_cat"/>
    <property type="match status" value="1"/>
</dbReference>
<dbReference type="InterPro" id="IPR049046">
    <property type="entry name" value="Beta-AFase-like_GH127_middle"/>
</dbReference>
<evidence type="ECO:0000313" key="4">
    <source>
        <dbReference type="Proteomes" id="UP001596203"/>
    </source>
</evidence>
<dbReference type="InterPro" id="IPR008928">
    <property type="entry name" value="6-hairpin_glycosidase_sf"/>
</dbReference>
<protein>
    <submittedName>
        <fullName evidence="3">Glycoside hydrolase family 127 protein</fullName>
    </submittedName>
</protein>
<dbReference type="GO" id="GO:0016787">
    <property type="term" value="F:hydrolase activity"/>
    <property type="evidence" value="ECO:0007669"/>
    <property type="project" value="UniProtKB-KW"/>
</dbReference>
<comment type="caution">
    <text evidence="3">The sequence shown here is derived from an EMBL/GenBank/DDBJ whole genome shotgun (WGS) entry which is preliminary data.</text>
</comment>
<dbReference type="SUPFAM" id="SSF48208">
    <property type="entry name" value="Six-hairpin glycosidases"/>
    <property type="match status" value="1"/>
</dbReference>
<dbReference type="PANTHER" id="PTHR31151:SF0">
    <property type="entry name" value="PROLINE-TRNA LIGASE (DUF1680)"/>
    <property type="match status" value="1"/>
</dbReference>
<dbReference type="Pfam" id="PF20736">
    <property type="entry name" value="Glyco_hydro127M"/>
    <property type="match status" value="1"/>
</dbReference>
<dbReference type="Proteomes" id="UP001596203">
    <property type="component" value="Unassembled WGS sequence"/>
</dbReference>
<organism evidence="3 4">
    <name type="scientific">Plantactinospora solaniradicis</name>
    <dbReference type="NCBI Taxonomy" id="1723736"/>
    <lineage>
        <taxon>Bacteria</taxon>
        <taxon>Bacillati</taxon>
        <taxon>Actinomycetota</taxon>
        <taxon>Actinomycetes</taxon>
        <taxon>Micromonosporales</taxon>
        <taxon>Micromonosporaceae</taxon>
        <taxon>Plantactinospora</taxon>
    </lineage>
</organism>
<dbReference type="PANTHER" id="PTHR31151">
    <property type="entry name" value="PROLINE-TRNA LIGASE (DUF1680)"/>
    <property type="match status" value="1"/>
</dbReference>
<keyword evidence="4" id="KW-1185">Reference proteome</keyword>
<dbReference type="InterPro" id="IPR006311">
    <property type="entry name" value="TAT_signal"/>
</dbReference>
<sequence length="752" mass="82910">MASDQQQAVDRRLFLKTVGAVTAGTVIATQIEATAATAAPVPAAEPVGRTTARSGAAAQAAIRSQGDFYDQNPRWVVKPFGLDQVELLDGTLFTEKRDRVLDFAAAYPADRVLHNFRVTAGLPTPVGSSPPGGWDDATGNLRGHYSGHLITAFSQAYASTSDSVFSDKVDYIVAELAKCQDAMAESGLYSHPGFLAAYPEEQFVRLESFATYPTIWAPYYTCHKIMRGLLDAYLLVGNEQALDVVTKMGDWVHSRLSVLPREILNRMWAIYIAGEYGGMNEVMADLHALTGDEKYLTTAKCFDNRQSLFDACVNDQDIITRLHANTHVPQFVGYLRVFDRSGEETYHAASENFWNMVVPHRMYSHGGTSGTWPASPGLPANTNAELFQPRGNIAGSIGGSGAETCTSYNLLKVARNLFFHDPDPKYMEYYERTLLNHILGSRRDADSATSPNVTYFVPLSPGNSRGYGNTGTCCGGSGLENHTKYQESIYFRAADNSALYVNLYVASVLTWEANGFVVRQETDYPRSEQSRLTVNGRGRLDIKLRVPGWAKDFSVKVNGVLRKGKVTPGSYLSIQRNWKPGDTIEVSIPFAVRVEKALDAPEVQSLFNGPVLLPALSTATTLRDFSFYRHYTRNGDLSRAVLPAGSNTFTTNEHTLRPLYVGDTQAHHVYFRRHEPSIVFGSQDSGVANARREDGTSFLDAVWSAAPFASHSRFMTKVSQTSTEWVRLGLITKDDRWDILLAAGNAEEELNP</sequence>
<evidence type="ECO:0000313" key="3">
    <source>
        <dbReference type="EMBL" id="MFC6022587.1"/>
    </source>
</evidence>
<evidence type="ECO:0000259" key="2">
    <source>
        <dbReference type="Pfam" id="PF20736"/>
    </source>
</evidence>
<evidence type="ECO:0000259" key="1">
    <source>
        <dbReference type="Pfam" id="PF07944"/>
    </source>
</evidence>
<dbReference type="PROSITE" id="PS51318">
    <property type="entry name" value="TAT"/>
    <property type="match status" value="1"/>
</dbReference>
<feature type="domain" description="Non-reducing end beta-L-arabinofuranosidase-like GH127 catalytic" evidence="1">
    <location>
        <begin position="84"/>
        <end position="487"/>
    </location>
</feature>
<accession>A0ABW1KN89</accession>